<dbReference type="PANTHER" id="PTHR38733">
    <property type="entry name" value="PROTEIN MCRC"/>
    <property type="match status" value="1"/>
</dbReference>
<dbReference type="Proteomes" id="UP000436483">
    <property type="component" value="Unassembled WGS sequence"/>
</dbReference>
<sequence>MNPTAVSASEWQRLDPKSDPKVAGLSLGAGAELAEVLSRSGKVEIIELARGLDIRTSSWVGRVALGDVVLTIEPKLKGAPLLNLLRYAYGLRDLALFSNTYYTSSDVTFQDLLIAQLAAEVAELMARGLHREYQARKDDLPNPVGRIDFSAYARSASQARASLPCVHYPRTLATPLNQLLVEGMRFAARRAADPRLKSDVRQQCKILEVDIPRVHLDWNTLKSVRAGMDRRHAAYEPSLRLIELLYQGSGVSLDDAGSSLPMSGFLFDMNRFFQAMISRFLREHLPDYLVQDEQSLKGLFNYLPDKNPRDRRAPTPRPDFIVSQAGRVVAILDAKYRDLWETALPREMLYQLALYASSQSGPNAQATIIFPTLQSRAKEQAIQFNDPRYGTERARVILRPVNLLELKEALEMNGAAGLHTRRSLARKLTFGDTSHSH</sequence>
<evidence type="ECO:0008006" key="3">
    <source>
        <dbReference type="Google" id="ProtNLM"/>
    </source>
</evidence>
<evidence type="ECO:0000313" key="1">
    <source>
        <dbReference type="EMBL" id="MXQ11259.1"/>
    </source>
</evidence>
<organism evidence="1 2">
    <name type="scientific">Microvirga makkahensis</name>
    <dbReference type="NCBI Taxonomy" id="1128670"/>
    <lineage>
        <taxon>Bacteria</taxon>
        <taxon>Pseudomonadati</taxon>
        <taxon>Pseudomonadota</taxon>
        <taxon>Alphaproteobacteria</taxon>
        <taxon>Hyphomicrobiales</taxon>
        <taxon>Methylobacteriaceae</taxon>
        <taxon>Microvirga</taxon>
    </lineage>
</organism>
<proteinExistence type="predicted"/>
<dbReference type="InterPro" id="IPR019292">
    <property type="entry name" value="McrC"/>
</dbReference>
<keyword evidence="2" id="KW-1185">Reference proteome</keyword>
<gene>
    <name evidence="1" type="ORF">GR328_07295</name>
</gene>
<evidence type="ECO:0000313" key="2">
    <source>
        <dbReference type="Proteomes" id="UP000436483"/>
    </source>
</evidence>
<dbReference type="RefSeq" id="WP_160883857.1">
    <property type="nucleotide sequence ID" value="NZ_WURB01000004.1"/>
</dbReference>
<reference evidence="1 2" key="1">
    <citation type="submission" date="2019-12" db="EMBL/GenBank/DDBJ databases">
        <authorList>
            <person name="Yuan C.-G."/>
        </authorList>
    </citation>
    <scope>NUCLEOTIDE SEQUENCE [LARGE SCALE GENOMIC DNA]</scope>
    <source>
        <strain evidence="1 2">KCTC 23863</strain>
    </source>
</reference>
<dbReference type="OrthoDB" id="251794at2"/>
<dbReference type="EMBL" id="WURB01000004">
    <property type="protein sequence ID" value="MXQ11259.1"/>
    <property type="molecule type" value="Genomic_DNA"/>
</dbReference>
<comment type="caution">
    <text evidence="1">The sequence shown here is derived from an EMBL/GenBank/DDBJ whole genome shotgun (WGS) entry which is preliminary data.</text>
</comment>
<protein>
    <recommendedName>
        <fullName evidence="3">Restriction endonuclease</fullName>
    </recommendedName>
</protein>
<reference evidence="1 2" key="2">
    <citation type="submission" date="2020-01" db="EMBL/GenBank/DDBJ databases">
        <title>Microvirga sp. nov., an arsenate reduction bacterium isolated from Tibet hotspring sediments.</title>
        <authorList>
            <person name="Xian W.-D."/>
            <person name="Li W.-J."/>
        </authorList>
    </citation>
    <scope>NUCLEOTIDE SEQUENCE [LARGE SCALE GENOMIC DNA]</scope>
    <source>
        <strain evidence="1 2">KCTC 23863</strain>
    </source>
</reference>
<dbReference type="Pfam" id="PF10117">
    <property type="entry name" value="McrBC"/>
    <property type="match status" value="1"/>
</dbReference>
<accession>A0A7X3MQA7</accession>
<dbReference type="AlphaFoldDB" id="A0A7X3MQA7"/>
<dbReference type="PANTHER" id="PTHR38733:SF1">
    <property type="entry name" value="TYPE IV METHYL-DIRECTED RESTRICTION ENZYME ECOKMCRBC"/>
    <property type="match status" value="1"/>
</dbReference>
<name>A0A7X3MQA7_9HYPH</name>